<dbReference type="InterPro" id="IPR012451">
    <property type="entry name" value="DUF1656"/>
</dbReference>
<keyword evidence="1" id="KW-1003">Cell membrane</keyword>
<keyword evidence="4 5" id="KW-0472">Membrane</keyword>
<proteinExistence type="predicted"/>
<keyword evidence="2 5" id="KW-0812">Transmembrane</keyword>
<evidence type="ECO:0000256" key="3">
    <source>
        <dbReference type="ARBA" id="ARBA00022989"/>
    </source>
</evidence>
<dbReference type="Pfam" id="PF07869">
    <property type="entry name" value="DUF1656"/>
    <property type="match status" value="1"/>
</dbReference>
<sequence length="65" mass="7299">MIKEVDVFGVYAPPLLLYAALALIVWQVLRIVLERLGAYDLVWRPAVFNLSLYVLLLAATVAILK</sequence>
<dbReference type="Proteomes" id="UP000291613">
    <property type="component" value="Unassembled WGS sequence"/>
</dbReference>
<evidence type="ECO:0000313" key="7">
    <source>
        <dbReference type="Proteomes" id="UP000291613"/>
    </source>
</evidence>
<evidence type="ECO:0000256" key="5">
    <source>
        <dbReference type="SAM" id="Phobius"/>
    </source>
</evidence>
<dbReference type="EMBL" id="SIUB01000006">
    <property type="protein sequence ID" value="TBN51876.1"/>
    <property type="molecule type" value="Genomic_DNA"/>
</dbReference>
<accession>A0A4Q9GG84</accession>
<keyword evidence="3 5" id="KW-1133">Transmembrane helix</keyword>
<keyword evidence="7" id="KW-1185">Reference proteome</keyword>
<feature type="transmembrane region" description="Helical" evidence="5">
    <location>
        <begin position="41"/>
        <end position="64"/>
    </location>
</feature>
<evidence type="ECO:0000256" key="4">
    <source>
        <dbReference type="ARBA" id="ARBA00023136"/>
    </source>
</evidence>
<comment type="caution">
    <text evidence="6">The sequence shown here is derived from an EMBL/GenBank/DDBJ whole genome shotgun (WGS) entry which is preliminary data.</text>
</comment>
<evidence type="ECO:0000256" key="1">
    <source>
        <dbReference type="ARBA" id="ARBA00022475"/>
    </source>
</evidence>
<reference evidence="6 7" key="1">
    <citation type="submission" date="2019-02" db="EMBL/GenBank/DDBJ databases">
        <title>Hansschlegelia quercus sp. nov., a novel methylotrophic bacterium from buds of oak (Quercus robur L.).</title>
        <authorList>
            <person name="Agafonova N.V."/>
            <person name="Kaparullina E.N."/>
            <person name="Grouzdev D.S."/>
            <person name="Doronina N.V."/>
        </authorList>
    </citation>
    <scope>NUCLEOTIDE SEQUENCE [LARGE SCALE GENOMIC DNA]</scope>
    <source>
        <strain evidence="6 7">Dub</strain>
    </source>
</reference>
<feature type="transmembrane region" description="Helical" evidence="5">
    <location>
        <begin position="7"/>
        <end position="29"/>
    </location>
</feature>
<dbReference type="OrthoDB" id="7021192at2"/>
<dbReference type="RefSeq" id="WP_131004039.1">
    <property type="nucleotide sequence ID" value="NZ_JBHSZR010000001.1"/>
</dbReference>
<evidence type="ECO:0000256" key="2">
    <source>
        <dbReference type="ARBA" id="ARBA00022692"/>
    </source>
</evidence>
<protein>
    <submittedName>
        <fullName evidence="6">DUF1656 domain-containing protein</fullName>
    </submittedName>
</protein>
<evidence type="ECO:0000313" key="6">
    <source>
        <dbReference type="EMBL" id="TBN51876.1"/>
    </source>
</evidence>
<gene>
    <name evidence="6" type="ORF">EYR15_13360</name>
</gene>
<organism evidence="6 7">
    <name type="scientific">Hansschlegelia quercus</name>
    <dbReference type="NCBI Taxonomy" id="2528245"/>
    <lineage>
        <taxon>Bacteria</taxon>
        <taxon>Pseudomonadati</taxon>
        <taxon>Pseudomonadota</taxon>
        <taxon>Alphaproteobacteria</taxon>
        <taxon>Hyphomicrobiales</taxon>
        <taxon>Methylopilaceae</taxon>
        <taxon>Hansschlegelia</taxon>
    </lineage>
</organism>
<dbReference type="AlphaFoldDB" id="A0A4Q9GG84"/>
<name>A0A4Q9GG84_9HYPH</name>